<evidence type="ECO:0000256" key="2">
    <source>
        <dbReference type="ARBA" id="ARBA00022448"/>
    </source>
</evidence>
<dbReference type="GO" id="GO:0006605">
    <property type="term" value="P:protein targeting"/>
    <property type="evidence" value="ECO:0007669"/>
    <property type="project" value="UniProtKB-UniRule"/>
</dbReference>
<evidence type="ECO:0000256" key="5">
    <source>
        <dbReference type="ARBA" id="ARBA00022927"/>
    </source>
</evidence>
<feature type="transmembrane region" description="Helical" evidence="9">
    <location>
        <begin position="284"/>
        <end position="306"/>
    </location>
</feature>
<dbReference type="InterPro" id="IPR005665">
    <property type="entry name" value="SecF_bac"/>
</dbReference>
<keyword evidence="4 9" id="KW-0812">Transmembrane</keyword>
<dbReference type="STRING" id="478801.Ksed_15300"/>
<protein>
    <recommendedName>
        <fullName evidence="9">Protein-export membrane protein SecF</fullName>
    </recommendedName>
</protein>
<dbReference type="PANTHER" id="PTHR30081:SF8">
    <property type="entry name" value="PROTEIN TRANSLOCASE SUBUNIT SECF"/>
    <property type="match status" value="1"/>
</dbReference>
<dbReference type="InterPro" id="IPR048634">
    <property type="entry name" value="SecD_SecF_C"/>
</dbReference>
<dbReference type="Proteomes" id="UP000006666">
    <property type="component" value="Chromosome"/>
</dbReference>
<evidence type="ECO:0000256" key="7">
    <source>
        <dbReference type="ARBA" id="ARBA00023010"/>
    </source>
</evidence>
<proteinExistence type="inferred from homology"/>
<evidence type="ECO:0000256" key="10">
    <source>
        <dbReference type="SAM" id="MobiDB-lite"/>
    </source>
</evidence>
<evidence type="ECO:0000313" key="13">
    <source>
        <dbReference type="Proteomes" id="UP000006666"/>
    </source>
</evidence>
<accession>C7NI43</accession>
<feature type="compositionally biased region" description="Acidic residues" evidence="10">
    <location>
        <begin position="357"/>
        <end position="370"/>
    </location>
</feature>
<comment type="function">
    <text evidence="9">Part of the Sec protein translocase complex. Interacts with the SecYEG preprotein conducting channel. SecDF uses the proton motive force (PMF) to complete protein translocation after the ATP-dependent function of SecA.</text>
</comment>
<dbReference type="GO" id="GO:0043952">
    <property type="term" value="P:protein transport by the Sec complex"/>
    <property type="evidence" value="ECO:0007669"/>
    <property type="project" value="UniProtKB-UniRule"/>
</dbReference>
<comment type="subcellular location">
    <subcellularLocation>
        <location evidence="1 9">Cell membrane</location>
        <topology evidence="1 9">Multi-pass membrane protein</topology>
    </subcellularLocation>
</comment>
<dbReference type="SUPFAM" id="SSF82866">
    <property type="entry name" value="Multidrug efflux transporter AcrB transmembrane domain"/>
    <property type="match status" value="1"/>
</dbReference>
<dbReference type="InterPro" id="IPR022646">
    <property type="entry name" value="SecD/SecF_CS"/>
</dbReference>
<dbReference type="GO" id="GO:0015450">
    <property type="term" value="F:protein-transporting ATPase activity"/>
    <property type="evidence" value="ECO:0007669"/>
    <property type="project" value="InterPro"/>
</dbReference>
<dbReference type="PRINTS" id="PR01755">
    <property type="entry name" value="SECFTRNLCASE"/>
</dbReference>
<keyword evidence="3 9" id="KW-1003">Cell membrane</keyword>
<dbReference type="InterPro" id="IPR022813">
    <property type="entry name" value="SecD/SecF_arch_bac"/>
</dbReference>
<dbReference type="InterPro" id="IPR022645">
    <property type="entry name" value="SecD/SecF_bac"/>
</dbReference>
<evidence type="ECO:0000259" key="11">
    <source>
        <dbReference type="Pfam" id="PF02355"/>
    </source>
</evidence>
<evidence type="ECO:0000256" key="8">
    <source>
        <dbReference type="ARBA" id="ARBA00023136"/>
    </source>
</evidence>
<evidence type="ECO:0000256" key="4">
    <source>
        <dbReference type="ARBA" id="ARBA00022692"/>
    </source>
</evidence>
<organism evidence="12 13">
    <name type="scientific">Kytococcus sedentarius (strain ATCC 14392 / DSM 20547 / JCM 11482 / CCUG 33030 / NBRC 15357 / NCTC 11040 / CCM 314 / 541)</name>
    <name type="common">Micrococcus sedentarius</name>
    <dbReference type="NCBI Taxonomy" id="478801"/>
    <lineage>
        <taxon>Bacteria</taxon>
        <taxon>Bacillati</taxon>
        <taxon>Actinomycetota</taxon>
        <taxon>Actinomycetes</taxon>
        <taxon>Micrococcales</taxon>
        <taxon>Kytococcaceae</taxon>
        <taxon>Kytococcus</taxon>
    </lineage>
</organism>
<feature type="transmembrane region" description="Helical" evidence="9">
    <location>
        <begin position="146"/>
        <end position="165"/>
    </location>
</feature>
<feature type="region of interest" description="Disordered" evidence="10">
    <location>
        <begin position="333"/>
        <end position="406"/>
    </location>
</feature>
<dbReference type="EMBL" id="CP001686">
    <property type="protein sequence ID" value="ACV06550.1"/>
    <property type="molecule type" value="Genomic_DNA"/>
</dbReference>
<dbReference type="NCBIfam" id="TIGR00966">
    <property type="entry name" value="transloc_SecF"/>
    <property type="match status" value="1"/>
</dbReference>
<comment type="similarity">
    <text evidence="9">Belongs to the SecD/SecF family. SecF subfamily.</text>
</comment>
<keyword evidence="6 9" id="KW-1133">Transmembrane helix</keyword>
<dbReference type="Pfam" id="PF07549">
    <property type="entry name" value="Sec_GG"/>
    <property type="match status" value="1"/>
</dbReference>
<evidence type="ECO:0000256" key="9">
    <source>
        <dbReference type="HAMAP-Rule" id="MF_01464"/>
    </source>
</evidence>
<evidence type="ECO:0000256" key="3">
    <source>
        <dbReference type="ARBA" id="ARBA00022475"/>
    </source>
</evidence>
<dbReference type="AlphaFoldDB" id="C7NI43"/>
<dbReference type="RefSeq" id="WP_015779495.1">
    <property type="nucleotide sequence ID" value="NC_013169.1"/>
</dbReference>
<dbReference type="NCBIfam" id="TIGR00916">
    <property type="entry name" value="2A0604s01"/>
    <property type="match status" value="1"/>
</dbReference>
<feature type="domain" description="Protein export membrane protein SecD/SecF C-terminal" evidence="11">
    <location>
        <begin position="122"/>
        <end position="310"/>
    </location>
</feature>
<keyword evidence="7 9" id="KW-0811">Translocation</keyword>
<dbReference type="eggNOG" id="COG0341">
    <property type="taxonomic scope" value="Bacteria"/>
</dbReference>
<feature type="transmembrane region" description="Helical" evidence="9">
    <location>
        <begin position="172"/>
        <end position="194"/>
    </location>
</feature>
<dbReference type="KEGG" id="kse:Ksed_15300"/>
<keyword evidence="5 9" id="KW-0653">Protein transport</keyword>
<feature type="transmembrane region" description="Helical" evidence="9">
    <location>
        <begin position="253"/>
        <end position="272"/>
    </location>
</feature>
<keyword evidence="8 9" id="KW-0472">Membrane</keyword>
<name>C7NI43_KYTSD</name>
<dbReference type="Gene3D" id="1.20.1640.10">
    <property type="entry name" value="Multidrug efflux transporter AcrB transmembrane domain"/>
    <property type="match status" value="1"/>
</dbReference>
<feature type="transmembrane region" description="Helical" evidence="9">
    <location>
        <begin position="200"/>
        <end position="219"/>
    </location>
</feature>
<dbReference type="Pfam" id="PF02355">
    <property type="entry name" value="SecD_SecF_C"/>
    <property type="match status" value="1"/>
</dbReference>
<dbReference type="HOGENOM" id="CLU_050012_2_0_11"/>
<evidence type="ECO:0000256" key="6">
    <source>
        <dbReference type="ARBA" id="ARBA00022989"/>
    </source>
</evidence>
<dbReference type="PANTHER" id="PTHR30081">
    <property type="entry name" value="PROTEIN-EXPORT MEMBRANE PROTEIN SEC"/>
    <property type="match status" value="1"/>
</dbReference>
<dbReference type="GO" id="GO:0065002">
    <property type="term" value="P:intracellular protein transmembrane transport"/>
    <property type="evidence" value="ECO:0007669"/>
    <property type="project" value="UniProtKB-UniRule"/>
</dbReference>
<reference evidence="12 13" key="1">
    <citation type="journal article" date="2009" name="Stand. Genomic Sci.">
        <title>Complete genome sequence of Kytococcus sedentarius type strain (541).</title>
        <authorList>
            <person name="Sims D."/>
            <person name="Brettin T."/>
            <person name="Detter J.C."/>
            <person name="Han C."/>
            <person name="Lapidus A."/>
            <person name="Copeland A."/>
            <person name="Glavina Del Rio T."/>
            <person name="Nolan M."/>
            <person name="Chen F."/>
            <person name="Lucas S."/>
            <person name="Tice H."/>
            <person name="Cheng J.F."/>
            <person name="Bruce D."/>
            <person name="Goodwin L."/>
            <person name="Pitluck S."/>
            <person name="Ovchinnikova G."/>
            <person name="Pati A."/>
            <person name="Ivanova N."/>
            <person name="Mavrommatis K."/>
            <person name="Chen A."/>
            <person name="Palaniappan K."/>
            <person name="D'haeseleer P."/>
            <person name="Chain P."/>
            <person name="Bristow J."/>
            <person name="Eisen J.A."/>
            <person name="Markowitz V."/>
            <person name="Hugenholtz P."/>
            <person name="Schneider S."/>
            <person name="Goker M."/>
            <person name="Pukall R."/>
            <person name="Kyrpides N.C."/>
            <person name="Klenk H.P."/>
        </authorList>
    </citation>
    <scope>NUCLEOTIDE SEQUENCE [LARGE SCALE GENOMIC DNA]</scope>
    <source>
        <strain evidence="13">ATCC 14392 / DSM 20547 / JCM 11482 / CCUG 33030 / NBRC 15357 / NCTC 11040 / CCM 314 / 541</strain>
    </source>
</reference>
<comment type="subunit">
    <text evidence="9">Forms a complex with SecD. Part of the essential Sec protein translocation apparatus which comprises SecA, SecYEG and auxiliary proteins SecDF. Other proteins may also be involved.</text>
</comment>
<keyword evidence="2 9" id="KW-0813">Transport</keyword>
<sequence>MGFAQFGNDLYTGRRQVDFIGRRKIWYLVSAVLLALTLVGLFGRGINLGLEFTGGTDFRVAGVSDTTGYEERASDALSDSVGAGEAVRSSIIGGDTVRVQAASLEGGTQAMDAARGALAEEFDVPAQDVAGSLVGPSWGQEVSQKALMALGVFLVLVSGVLALYFRTWKMALAALVALLHDLIFTVGAFALAGFEVSPASVIGFLTILGYSLYDTVVVFDKVRENVDDARKHKTKTYSQAANMAINQTLVRSINTSVVALLPVGAILVVGFAKLGPGTLLDLSLALFIGIAVGTFSSIFIATPLLVQLREGEAEIKAHDAEVRQRQRARAAAILARRQEQGTAAEEPADQPASAEETGQDAEETGQDAEETERTRRGRALTDEVEGAGRTIAGGGRPRHPSAWAGN</sequence>
<evidence type="ECO:0000256" key="1">
    <source>
        <dbReference type="ARBA" id="ARBA00004651"/>
    </source>
</evidence>
<keyword evidence="13" id="KW-1185">Reference proteome</keyword>
<feature type="transmembrane region" description="Helical" evidence="9">
    <location>
        <begin position="25"/>
        <end position="43"/>
    </location>
</feature>
<dbReference type="HAMAP" id="MF_01464_B">
    <property type="entry name" value="SecF_B"/>
    <property type="match status" value="1"/>
</dbReference>
<evidence type="ECO:0000313" key="12">
    <source>
        <dbReference type="EMBL" id="ACV06550.1"/>
    </source>
</evidence>
<dbReference type="GO" id="GO:0005886">
    <property type="term" value="C:plasma membrane"/>
    <property type="evidence" value="ECO:0007669"/>
    <property type="project" value="UniProtKB-SubCell"/>
</dbReference>
<dbReference type="InterPro" id="IPR055344">
    <property type="entry name" value="SecD_SecF_C_bact"/>
</dbReference>
<gene>
    <name evidence="9" type="primary">secF</name>
    <name evidence="12" type="ordered locus">Ksed_15300</name>
</gene>